<protein>
    <submittedName>
        <fullName evidence="2">Uncharacterized protein</fullName>
    </submittedName>
</protein>
<feature type="region of interest" description="Disordered" evidence="1">
    <location>
        <begin position="1"/>
        <end position="40"/>
    </location>
</feature>
<organism evidence="2">
    <name type="scientific">viral metagenome</name>
    <dbReference type="NCBI Taxonomy" id="1070528"/>
    <lineage>
        <taxon>unclassified sequences</taxon>
        <taxon>metagenomes</taxon>
        <taxon>organismal metagenomes</taxon>
    </lineage>
</organism>
<feature type="compositionally biased region" description="Polar residues" evidence="1">
    <location>
        <begin position="1"/>
        <end position="15"/>
    </location>
</feature>
<dbReference type="AlphaFoldDB" id="A0A6C0KN88"/>
<evidence type="ECO:0000313" key="2">
    <source>
        <dbReference type="EMBL" id="QHU18616.1"/>
    </source>
</evidence>
<dbReference type="EMBL" id="MN740936">
    <property type="protein sequence ID" value="QHU18616.1"/>
    <property type="molecule type" value="Genomic_DNA"/>
</dbReference>
<evidence type="ECO:0000256" key="1">
    <source>
        <dbReference type="SAM" id="MobiDB-lite"/>
    </source>
</evidence>
<accession>A0A6C0KN88</accession>
<proteinExistence type="predicted"/>
<reference evidence="2" key="1">
    <citation type="journal article" date="2020" name="Nature">
        <title>Giant virus diversity and host interactions through global metagenomics.</title>
        <authorList>
            <person name="Schulz F."/>
            <person name="Roux S."/>
            <person name="Paez-Espino D."/>
            <person name="Jungbluth S."/>
            <person name="Walsh D.A."/>
            <person name="Denef V.J."/>
            <person name="McMahon K.D."/>
            <person name="Konstantinidis K.T."/>
            <person name="Eloe-Fadrosh E.A."/>
            <person name="Kyrpides N.C."/>
            <person name="Woyke T."/>
        </authorList>
    </citation>
    <scope>NUCLEOTIDE SEQUENCE</scope>
    <source>
        <strain evidence="2">GVMAG-S-3300013006-158</strain>
    </source>
</reference>
<name>A0A6C0KN88_9ZZZZ</name>
<sequence>MSQAADTVPDSVSNEVKTESKPVYPPLTEEDKPAIPNNCNAGGNGWCKNTTKEGQKVCEECTKMMDSYP</sequence>